<proteinExistence type="predicted"/>
<dbReference type="SUPFAM" id="SSF56436">
    <property type="entry name" value="C-type lectin-like"/>
    <property type="match status" value="1"/>
</dbReference>
<protein>
    <submittedName>
        <fullName evidence="1">C-type lectin domain-containing protein</fullName>
    </submittedName>
</protein>
<dbReference type="InterPro" id="IPR016187">
    <property type="entry name" value="CTDL_fold"/>
</dbReference>
<organism evidence="1 2">
    <name type="scientific">Chryseobacterium endophyticum</name>
    <dbReference type="NCBI Taxonomy" id="1854762"/>
    <lineage>
        <taxon>Bacteria</taxon>
        <taxon>Pseudomonadati</taxon>
        <taxon>Bacteroidota</taxon>
        <taxon>Flavobacteriia</taxon>
        <taxon>Flavobacteriales</taxon>
        <taxon>Weeksellaceae</taxon>
        <taxon>Chryseobacterium group</taxon>
        <taxon>Chryseobacterium</taxon>
    </lineage>
</organism>
<dbReference type="Gene3D" id="3.10.100.10">
    <property type="entry name" value="Mannose-Binding Protein A, subunit A"/>
    <property type="match status" value="1"/>
</dbReference>
<sequence length="124" mass="13380">MVDSNILGYTPSTVATATTHAPATKTTGGAMATRQTIGSYSGHTYTSYTTNTSVTWYEAYAAAKDMGGYLATFTTDSEWQYVEQNVINGAAFNTNSGWIGFAKFSWFAGSALTPDHEMKWITGE</sequence>
<reference evidence="1 2" key="1">
    <citation type="submission" date="2024-04" db="EMBL/GenBank/DDBJ databases">
        <title>Genome sequencing and assembly of rice foliar adapted Chryseobacterium endophyticum OsEnb-ALM-A6.</title>
        <authorList>
            <person name="Kumar S."/>
            <person name="Javed M."/>
            <person name="Chouhan V."/>
            <person name="Charishma K."/>
            <person name="Patel A."/>
            <person name="Kumar M."/>
            <person name="Sahu K.P."/>
            <person name="Kumar A."/>
        </authorList>
    </citation>
    <scope>NUCLEOTIDE SEQUENCE [LARGE SCALE GENOMIC DNA]</scope>
    <source>
        <strain evidence="1 2">OsEnb-ALM-A6</strain>
    </source>
</reference>
<dbReference type="EMBL" id="CP154834">
    <property type="protein sequence ID" value="XAO76277.1"/>
    <property type="molecule type" value="Genomic_DNA"/>
</dbReference>
<dbReference type="RefSeq" id="WP_294306760.1">
    <property type="nucleotide sequence ID" value="NZ_CP154834.1"/>
</dbReference>
<evidence type="ECO:0000313" key="2">
    <source>
        <dbReference type="Proteomes" id="UP001463665"/>
    </source>
</evidence>
<gene>
    <name evidence="1" type="ORF">AAFP95_11195</name>
</gene>
<dbReference type="Proteomes" id="UP001463665">
    <property type="component" value="Chromosome"/>
</dbReference>
<accession>A0AAU6WT97</accession>
<evidence type="ECO:0000313" key="1">
    <source>
        <dbReference type="EMBL" id="XAO76277.1"/>
    </source>
</evidence>
<dbReference type="InterPro" id="IPR016186">
    <property type="entry name" value="C-type_lectin-like/link_sf"/>
</dbReference>
<dbReference type="CDD" id="cd00037">
    <property type="entry name" value="CLECT"/>
    <property type="match status" value="1"/>
</dbReference>
<name>A0AAU6WT97_9FLAO</name>
<keyword evidence="2" id="KW-1185">Reference proteome</keyword>
<dbReference type="AlphaFoldDB" id="A0AAU6WT97"/>